<dbReference type="EMBL" id="BMAT01001776">
    <property type="protein sequence ID" value="GFR92362.1"/>
    <property type="molecule type" value="Genomic_DNA"/>
</dbReference>
<feature type="compositionally biased region" description="Basic residues" evidence="1">
    <location>
        <begin position="228"/>
        <end position="239"/>
    </location>
</feature>
<proteinExistence type="predicted"/>
<comment type="caution">
    <text evidence="4">The sequence shown here is derived from an EMBL/GenBank/DDBJ whole genome shotgun (WGS) entry which is preliminary data.</text>
</comment>
<feature type="transmembrane region" description="Helical" evidence="2">
    <location>
        <begin position="119"/>
        <end position="142"/>
    </location>
</feature>
<feature type="compositionally biased region" description="Low complexity" evidence="1">
    <location>
        <begin position="218"/>
        <end position="227"/>
    </location>
</feature>
<evidence type="ECO:0000313" key="5">
    <source>
        <dbReference type="Proteomes" id="UP000762676"/>
    </source>
</evidence>
<feature type="compositionally biased region" description="Polar residues" evidence="1">
    <location>
        <begin position="742"/>
        <end position="758"/>
    </location>
</feature>
<feature type="compositionally biased region" description="Polar residues" evidence="1">
    <location>
        <begin position="845"/>
        <end position="862"/>
    </location>
</feature>
<feature type="compositionally biased region" description="Low complexity" evidence="1">
    <location>
        <begin position="506"/>
        <end position="532"/>
    </location>
</feature>
<feature type="compositionally biased region" description="Basic and acidic residues" evidence="1">
    <location>
        <begin position="801"/>
        <end position="812"/>
    </location>
</feature>
<feature type="compositionally biased region" description="Basic and acidic residues" evidence="1">
    <location>
        <begin position="455"/>
        <end position="468"/>
    </location>
</feature>
<dbReference type="InterPro" id="IPR003961">
    <property type="entry name" value="FN3_dom"/>
</dbReference>
<feature type="domain" description="Fibronectin type-III" evidence="3">
    <location>
        <begin position="16"/>
        <end position="110"/>
    </location>
</feature>
<feature type="compositionally biased region" description="Basic and acidic residues" evidence="1">
    <location>
        <begin position="163"/>
        <end position="183"/>
    </location>
</feature>
<feature type="region of interest" description="Disordered" evidence="1">
    <location>
        <begin position="218"/>
        <end position="641"/>
    </location>
</feature>
<feature type="region of interest" description="Disordered" evidence="1">
    <location>
        <begin position="742"/>
        <end position="764"/>
    </location>
</feature>
<feature type="region of interest" description="Disordered" evidence="1">
    <location>
        <begin position="152"/>
        <end position="184"/>
    </location>
</feature>
<organism evidence="4 5">
    <name type="scientific">Elysia marginata</name>
    <dbReference type="NCBI Taxonomy" id="1093978"/>
    <lineage>
        <taxon>Eukaryota</taxon>
        <taxon>Metazoa</taxon>
        <taxon>Spiralia</taxon>
        <taxon>Lophotrochozoa</taxon>
        <taxon>Mollusca</taxon>
        <taxon>Gastropoda</taxon>
        <taxon>Heterobranchia</taxon>
        <taxon>Euthyneura</taxon>
        <taxon>Panpulmonata</taxon>
        <taxon>Sacoglossa</taxon>
        <taxon>Placobranchoidea</taxon>
        <taxon>Plakobranchidae</taxon>
        <taxon>Elysia</taxon>
    </lineage>
</organism>
<accession>A0AAV4H2U5</accession>
<feature type="compositionally biased region" description="Polar residues" evidence="1">
    <location>
        <begin position="690"/>
        <end position="711"/>
    </location>
</feature>
<feature type="region of interest" description="Disordered" evidence="1">
    <location>
        <begin position="1037"/>
        <end position="1096"/>
    </location>
</feature>
<feature type="compositionally biased region" description="Low complexity" evidence="1">
    <location>
        <begin position="1270"/>
        <end position="1279"/>
    </location>
</feature>
<feature type="compositionally biased region" description="Basic and acidic residues" evidence="1">
    <location>
        <begin position="778"/>
        <end position="791"/>
    </location>
</feature>
<evidence type="ECO:0000313" key="4">
    <source>
        <dbReference type="EMBL" id="GFR92362.1"/>
    </source>
</evidence>
<reference evidence="4 5" key="1">
    <citation type="journal article" date="2021" name="Elife">
        <title>Chloroplast acquisition without the gene transfer in kleptoplastic sea slugs, Plakobranchus ocellatus.</title>
        <authorList>
            <person name="Maeda T."/>
            <person name="Takahashi S."/>
            <person name="Yoshida T."/>
            <person name="Shimamura S."/>
            <person name="Takaki Y."/>
            <person name="Nagai Y."/>
            <person name="Toyoda A."/>
            <person name="Suzuki Y."/>
            <person name="Arimoto A."/>
            <person name="Ishii H."/>
            <person name="Satoh N."/>
            <person name="Nishiyama T."/>
            <person name="Hasebe M."/>
            <person name="Maruyama T."/>
            <person name="Minagawa J."/>
            <person name="Obokata J."/>
            <person name="Shigenobu S."/>
        </authorList>
    </citation>
    <scope>NUCLEOTIDE SEQUENCE [LARGE SCALE GENOMIC DNA]</scope>
</reference>
<feature type="compositionally biased region" description="Basic and acidic residues" evidence="1">
    <location>
        <begin position="533"/>
        <end position="543"/>
    </location>
</feature>
<protein>
    <submittedName>
        <fullName evidence="4">Protein turtle</fullName>
    </submittedName>
</protein>
<dbReference type="CDD" id="cd00063">
    <property type="entry name" value="FN3"/>
    <property type="match status" value="1"/>
</dbReference>
<dbReference type="SUPFAM" id="SSF49265">
    <property type="entry name" value="Fibronectin type III"/>
    <property type="match status" value="1"/>
</dbReference>
<feature type="region of interest" description="Disordered" evidence="1">
    <location>
        <begin position="1116"/>
        <end position="1179"/>
    </location>
</feature>
<dbReference type="Proteomes" id="UP000762676">
    <property type="component" value="Unassembled WGS sequence"/>
</dbReference>
<feature type="region of interest" description="Disordered" evidence="1">
    <location>
        <begin position="690"/>
        <end position="729"/>
    </location>
</feature>
<keyword evidence="2" id="KW-1133">Transmembrane helix</keyword>
<evidence type="ECO:0000256" key="2">
    <source>
        <dbReference type="SAM" id="Phobius"/>
    </source>
</evidence>
<dbReference type="PROSITE" id="PS50853">
    <property type="entry name" value="FN3"/>
    <property type="match status" value="1"/>
</dbReference>
<feature type="compositionally biased region" description="Low complexity" evidence="1">
    <location>
        <begin position="1247"/>
        <end position="1260"/>
    </location>
</feature>
<name>A0AAV4H2U5_9GAST</name>
<keyword evidence="2" id="KW-0812">Transmembrane</keyword>
<sequence length="1344" mass="150015">MQLFFGLFLPDRAGIPPTPPRNFTALVRGQRVELRWNLPVRSPVKFFTYRIEYIHGKDWRRLDSVIEHANTTGAVVKKMDKGKHFLRLVACGTLACSEGSNVVTVTIPEDDDLVLPEALVGAIVGGILFLLVAILLALLAIFHSRKKDRKSKAKKYNDVTYGKPDEMNGRYHERPAKRDRWSEHYGGGDIVTSLSNTDSIFFTPKSRDLHNHQHLEQLQQQQQLPQQHSHHHHHHHHHQEQKQQQQLEEQENPHFYHYSQQQQQQRPKYVVGHGRSDIGRSGDDEDDGGDAGFAGPSGRNRKHEPPDKNFHTGQDAWDDQHRPQGLVPFTEERRSKKKSKKKKKKEATMESHMSPRAGHVDTSGGIINRPIVDPNRDGLESSFRSDFSQAGSFSSRPLNYGDGHPVGEDCYNPSSSYRDEKGSASVVGSINSHFPGDSLARARADPRLASGLDTSHSHLPDRRDDSPKKRQQLLTQTPHFSQIPPRQYNNNSLNESPGETVRPQHHMSLSSSSLRSHQPHPQNAYGHSSSEPHPSHLSHDFHQHQPHPHSSRDPAVGLTTSIHNPPSADSRHDRSSHHVPGSDPRVKFQNQENKAEGYDLREDTEDNVFWNPQQHRGGSGHSGQTHPGLPRHSSLKPGHKMTYLTDDDDFSQQGRNAVRFPQPQELFSLQDISSVLEPESELPSQVLAQNSQTFSPPSNGYGRSSDISGASTAKLRQHPAGVESYDDGNNTTVVKPLAMVTPSLQSPGENSNTSTLSSGRPLGYTRDRLQGVLQKLREAPHPARSRSEGRPQARSPQDLQPRSRSEGGDQRGSRAGHPHFPDYSARSDPFPQSRFEPKDSYGRGYTSNPQIPDLQSPSQMQDFNPRGSVVKSSAPQVGDIRRAASGVPSEKNVYVNLQNNSYQDRDRYGPKFLENFPKQDNNSFRQDENPYRNMPQRPLPSYPDMHQHLGHGEVEDLRRPRALSEGSRMFRERLATIDDLERNGFVNKGASYPDVSLPRPVRVAENKQEPNQSNQHFKPWYAAQDGIQQPQYNSLLPQQSSQFKPGGHQAPDGPGHVPLRYFDTSAQHPLGYQSSTSSGIGSRNTSQSTGSLQQSHPLLPVHSSQLAEPGASARLGIRARGPGRGGTSFSSGHTDDGDISLDTSSGGYNPTGVKVEQGRDSRSQNPVAYPSGLPRHRRDTSVDENYEFDSINALENDIMDDLRRYSRLAGSGNGSGVGTTTLPASNHHSARNIPQHHHNSGYPVPLQQQQQQKFPNYNNHHPPPHHHHQPQQMTNHPNNTEQRFERLREEFKAYRSQRGHSLPYGGTGSEDGSVDGLMHPPTAGSALPIGMDGEPLYPMDSEML</sequence>
<gene>
    <name evidence="4" type="ORF">ElyMa_000866200</name>
</gene>
<feature type="compositionally biased region" description="Polar residues" evidence="1">
    <location>
        <begin position="1064"/>
        <end position="1096"/>
    </location>
</feature>
<feature type="region of interest" description="Disordered" evidence="1">
    <location>
        <begin position="1212"/>
        <end position="1283"/>
    </location>
</feature>
<feature type="compositionally biased region" description="Basic residues" evidence="1">
    <location>
        <begin position="1228"/>
        <end position="1239"/>
    </location>
</feature>
<keyword evidence="2" id="KW-0472">Membrane</keyword>
<feature type="compositionally biased region" description="Basic residues" evidence="1">
    <location>
        <begin position="335"/>
        <end position="345"/>
    </location>
</feature>
<feature type="compositionally biased region" description="Polar residues" evidence="1">
    <location>
        <begin position="487"/>
        <end position="497"/>
    </location>
</feature>
<feature type="region of interest" description="Disordered" evidence="1">
    <location>
        <begin position="778"/>
        <end position="877"/>
    </location>
</feature>
<evidence type="ECO:0000259" key="3">
    <source>
        <dbReference type="PROSITE" id="PS50853"/>
    </source>
</evidence>
<dbReference type="InterPro" id="IPR036116">
    <property type="entry name" value="FN3_sf"/>
</dbReference>
<evidence type="ECO:0000256" key="1">
    <source>
        <dbReference type="SAM" id="MobiDB-lite"/>
    </source>
</evidence>
<keyword evidence="5" id="KW-1185">Reference proteome</keyword>
<feature type="compositionally biased region" description="Polar residues" evidence="1">
    <location>
        <begin position="382"/>
        <end position="397"/>
    </location>
</feature>